<proteinExistence type="predicted"/>
<organism evidence="2 3">
    <name type="scientific">Perkinsus olseni</name>
    <name type="common">Perkinsus atlanticus</name>
    <dbReference type="NCBI Taxonomy" id="32597"/>
    <lineage>
        <taxon>Eukaryota</taxon>
        <taxon>Sar</taxon>
        <taxon>Alveolata</taxon>
        <taxon>Perkinsozoa</taxon>
        <taxon>Perkinsea</taxon>
        <taxon>Perkinsida</taxon>
        <taxon>Perkinsidae</taxon>
        <taxon>Perkinsus</taxon>
    </lineage>
</organism>
<dbReference type="Proteomes" id="UP000553632">
    <property type="component" value="Unassembled WGS sequence"/>
</dbReference>
<evidence type="ECO:0000313" key="2">
    <source>
        <dbReference type="EMBL" id="KAF4743841.1"/>
    </source>
</evidence>
<feature type="compositionally biased region" description="Basic and acidic residues" evidence="1">
    <location>
        <begin position="43"/>
        <end position="53"/>
    </location>
</feature>
<dbReference type="EMBL" id="JABANO010011212">
    <property type="protein sequence ID" value="KAF4743841.1"/>
    <property type="molecule type" value="Genomic_DNA"/>
</dbReference>
<accession>A0A7J6TFZ0</accession>
<feature type="compositionally biased region" description="Basic and acidic residues" evidence="1">
    <location>
        <begin position="97"/>
        <end position="108"/>
    </location>
</feature>
<dbReference type="AlphaFoldDB" id="A0A7J6TFZ0"/>
<name>A0A7J6TFZ0_PEROL</name>
<keyword evidence="3" id="KW-1185">Reference proteome</keyword>
<gene>
    <name evidence="2" type="ORF">FOZ63_032312</name>
</gene>
<sequence>MTRRCDTQSIFLKSGGDSDEDDFDMRGRANGGGGRKGPTMGYDQHDDRCGPREVDDDYEGSPGAESRRVPNAKVRGITSMGMYSDRMGSEDDVVMMTRDDRQQSDGRQFRSPNLRARKGGYWSNNRSPGSRQGVHWYADMVERYPTVISS</sequence>
<evidence type="ECO:0000256" key="1">
    <source>
        <dbReference type="SAM" id="MobiDB-lite"/>
    </source>
</evidence>
<feature type="region of interest" description="Disordered" evidence="1">
    <location>
        <begin position="1"/>
        <end position="129"/>
    </location>
</feature>
<protein>
    <submittedName>
        <fullName evidence="2">Uncharacterized protein</fullName>
    </submittedName>
</protein>
<comment type="caution">
    <text evidence="2">The sequence shown here is derived from an EMBL/GenBank/DDBJ whole genome shotgun (WGS) entry which is preliminary data.</text>
</comment>
<evidence type="ECO:0000313" key="3">
    <source>
        <dbReference type="Proteomes" id="UP000553632"/>
    </source>
</evidence>
<reference evidence="2 3" key="1">
    <citation type="submission" date="2020-04" db="EMBL/GenBank/DDBJ databases">
        <title>Perkinsus olseni comparative genomics.</title>
        <authorList>
            <person name="Bogema D.R."/>
        </authorList>
    </citation>
    <scope>NUCLEOTIDE SEQUENCE [LARGE SCALE GENOMIC DNA]</scope>
    <source>
        <strain evidence="2 3">ATCC PRA-207</strain>
    </source>
</reference>